<keyword evidence="2 5" id="KW-0812">Transmembrane</keyword>
<dbReference type="CDD" id="cd18997">
    <property type="entry name" value="LGIC_ECD_nAChR"/>
    <property type="match status" value="1"/>
</dbReference>
<dbReference type="Pfam" id="PF02931">
    <property type="entry name" value="Neur_chan_LBD"/>
    <property type="match status" value="1"/>
</dbReference>
<dbReference type="GO" id="GO:0016020">
    <property type="term" value="C:membrane"/>
    <property type="evidence" value="ECO:0007669"/>
    <property type="project" value="UniProtKB-SubCell"/>
</dbReference>
<dbReference type="InterPro" id="IPR006029">
    <property type="entry name" value="Neurotrans-gated_channel_TM"/>
</dbReference>
<dbReference type="FunFam" id="1.20.58.390:FF:000023">
    <property type="entry name" value="Nicotinic acetylcholine receptor subunit alpha6"/>
    <property type="match status" value="1"/>
</dbReference>
<evidence type="ECO:0000256" key="5">
    <source>
        <dbReference type="SAM" id="Phobius"/>
    </source>
</evidence>
<keyword evidence="3 5" id="KW-1133">Transmembrane helix</keyword>
<evidence type="ECO:0000313" key="10">
    <source>
        <dbReference type="Proteomes" id="UP001209878"/>
    </source>
</evidence>
<protein>
    <submittedName>
        <fullName evidence="9">Uncharacterized protein</fullName>
    </submittedName>
</protein>
<feature type="transmembrane region" description="Helical" evidence="5">
    <location>
        <begin position="193"/>
        <end position="218"/>
    </location>
</feature>
<evidence type="ECO:0000259" key="7">
    <source>
        <dbReference type="Pfam" id="PF02931"/>
    </source>
</evidence>
<dbReference type="PANTHER" id="PTHR18945">
    <property type="entry name" value="NEUROTRANSMITTER GATED ION CHANNEL"/>
    <property type="match status" value="1"/>
</dbReference>
<feature type="transmembrane region" description="Helical" evidence="5">
    <location>
        <begin position="357"/>
        <end position="381"/>
    </location>
</feature>
<feature type="domain" description="Neurotransmitter-gated ion-channel transmembrane" evidence="8">
    <location>
        <begin position="138"/>
        <end position="373"/>
    </location>
</feature>
<feature type="transmembrane region" description="Helical" evidence="5">
    <location>
        <begin position="132"/>
        <end position="151"/>
    </location>
</feature>
<feature type="transmembrane region" description="Helical" evidence="5">
    <location>
        <begin position="163"/>
        <end position="181"/>
    </location>
</feature>
<comment type="caution">
    <text evidence="9">The sequence shown here is derived from an EMBL/GenBank/DDBJ whole genome shotgun (WGS) entry which is preliminary data.</text>
</comment>
<evidence type="ECO:0000259" key="8">
    <source>
        <dbReference type="Pfam" id="PF02932"/>
    </source>
</evidence>
<feature type="domain" description="Neurotransmitter-gated ion-channel ligand-binding" evidence="7">
    <location>
        <begin position="16"/>
        <end position="131"/>
    </location>
</feature>
<evidence type="ECO:0000256" key="2">
    <source>
        <dbReference type="ARBA" id="ARBA00022692"/>
    </source>
</evidence>
<sequence length="382" mass="42688">MCKSILSLCLLCYGCSADEDIDSTFPTNVIVSSNGDCLWVPPGLFFSTCKIDITWFPFDDQQCKMKFGSWTYDGSAIDLQLKMDGGDTSSFIANGEWDLIGVPAERHVLKYACCPERYIDITFTIHIRRRTLYYGFNLIIPCVLISSMALLAFSLPPDTGEKISLGVTILLSLTVFLLLVAETMPPTSDAVPLIGMYFACIMLMCSLSVVFTVLVLNYHHRTPDTHEMPDWVKKFICEWLAWLLRMRRPGCSNICDKRRSSKVRTPDHEMAGRSSRSLLANVLDLDDDFGGAKAYCNGVTIENGGLAVTELSSGGASYQLKYILKELKVLTNKVKSDEEVADKCNDWKFAALVIDRLCLWMFTVFTIVSTMAIIFSAPHVIV</sequence>
<dbReference type="Proteomes" id="UP001209878">
    <property type="component" value="Unassembled WGS sequence"/>
</dbReference>
<dbReference type="Gene3D" id="1.20.58.390">
    <property type="entry name" value="Neurotransmitter-gated ion-channel transmembrane domain"/>
    <property type="match status" value="2"/>
</dbReference>
<gene>
    <name evidence="9" type="ORF">NP493_779g01025</name>
</gene>
<dbReference type="FunFam" id="2.70.170.10:FF:000060">
    <property type="entry name" value="Nicotinic acetylcholine receptor subunit alpha4"/>
    <property type="match status" value="1"/>
</dbReference>
<organism evidence="9 10">
    <name type="scientific">Ridgeia piscesae</name>
    <name type="common">Tubeworm</name>
    <dbReference type="NCBI Taxonomy" id="27915"/>
    <lineage>
        <taxon>Eukaryota</taxon>
        <taxon>Metazoa</taxon>
        <taxon>Spiralia</taxon>
        <taxon>Lophotrochozoa</taxon>
        <taxon>Annelida</taxon>
        <taxon>Polychaeta</taxon>
        <taxon>Sedentaria</taxon>
        <taxon>Canalipalpata</taxon>
        <taxon>Sabellida</taxon>
        <taxon>Siboglinidae</taxon>
        <taxon>Ridgeia</taxon>
    </lineage>
</organism>
<dbReference type="EMBL" id="JAODUO010000778">
    <property type="protein sequence ID" value="KAK2174750.1"/>
    <property type="molecule type" value="Genomic_DNA"/>
</dbReference>
<dbReference type="InterPro" id="IPR006202">
    <property type="entry name" value="Neur_chan_lig-bd"/>
</dbReference>
<dbReference type="Gene3D" id="2.70.170.10">
    <property type="entry name" value="Neurotransmitter-gated ion-channel ligand-binding domain"/>
    <property type="match status" value="1"/>
</dbReference>
<dbReference type="SUPFAM" id="SSF63712">
    <property type="entry name" value="Nicotinic receptor ligand binding domain-like"/>
    <property type="match status" value="1"/>
</dbReference>
<dbReference type="InterPro" id="IPR038050">
    <property type="entry name" value="Neuro_actylchol_rec"/>
</dbReference>
<feature type="chain" id="PRO_5042293914" evidence="6">
    <location>
        <begin position="18"/>
        <end position="382"/>
    </location>
</feature>
<evidence type="ECO:0000256" key="3">
    <source>
        <dbReference type="ARBA" id="ARBA00022989"/>
    </source>
</evidence>
<comment type="subcellular location">
    <subcellularLocation>
        <location evidence="1">Membrane</location>
        <topology evidence="1">Multi-pass membrane protein</topology>
    </subcellularLocation>
</comment>
<dbReference type="GO" id="GO:0004888">
    <property type="term" value="F:transmembrane signaling receptor activity"/>
    <property type="evidence" value="ECO:0007669"/>
    <property type="project" value="InterPro"/>
</dbReference>
<name>A0AAD9KQ20_RIDPI</name>
<dbReference type="InterPro" id="IPR006201">
    <property type="entry name" value="Neur_channel"/>
</dbReference>
<dbReference type="InterPro" id="IPR018000">
    <property type="entry name" value="Neurotransmitter_ion_chnl_CS"/>
</dbReference>
<dbReference type="InterPro" id="IPR036719">
    <property type="entry name" value="Neuro-gated_channel_TM_sf"/>
</dbReference>
<dbReference type="Pfam" id="PF02932">
    <property type="entry name" value="Neur_chan_memb"/>
    <property type="match status" value="1"/>
</dbReference>
<keyword evidence="6" id="KW-0732">Signal</keyword>
<dbReference type="InterPro" id="IPR036734">
    <property type="entry name" value="Neur_chan_lig-bd_sf"/>
</dbReference>
<evidence type="ECO:0000256" key="4">
    <source>
        <dbReference type="ARBA" id="ARBA00023136"/>
    </source>
</evidence>
<dbReference type="GO" id="GO:0005230">
    <property type="term" value="F:extracellular ligand-gated monoatomic ion channel activity"/>
    <property type="evidence" value="ECO:0007669"/>
    <property type="project" value="InterPro"/>
</dbReference>
<accession>A0AAD9KQ20</accession>
<dbReference type="AlphaFoldDB" id="A0AAD9KQ20"/>
<evidence type="ECO:0000256" key="6">
    <source>
        <dbReference type="SAM" id="SignalP"/>
    </source>
</evidence>
<dbReference type="CDD" id="cd19051">
    <property type="entry name" value="LGIC_TM_cation"/>
    <property type="match status" value="1"/>
</dbReference>
<dbReference type="SUPFAM" id="SSF90112">
    <property type="entry name" value="Neurotransmitter-gated ion-channel transmembrane pore"/>
    <property type="match status" value="1"/>
</dbReference>
<dbReference type="PROSITE" id="PS00236">
    <property type="entry name" value="NEUROTR_ION_CHANNEL"/>
    <property type="match status" value="1"/>
</dbReference>
<proteinExistence type="predicted"/>
<reference evidence="9" key="1">
    <citation type="journal article" date="2023" name="Mol. Biol. Evol.">
        <title>Third-Generation Sequencing Reveals the Adaptive Role of the Epigenome in Three Deep-Sea Polychaetes.</title>
        <authorList>
            <person name="Perez M."/>
            <person name="Aroh O."/>
            <person name="Sun Y."/>
            <person name="Lan Y."/>
            <person name="Juniper S.K."/>
            <person name="Young C.R."/>
            <person name="Angers B."/>
            <person name="Qian P.Y."/>
        </authorList>
    </citation>
    <scope>NUCLEOTIDE SEQUENCE</scope>
    <source>
        <strain evidence="9">R07B-5</strain>
    </source>
</reference>
<evidence type="ECO:0000256" key="1">
    <source>
        <dbReference type="ARBA" id="ARBA00004141"/>
    </source>
</evidence>
<evidence type="ECO:0000313" key="9">
    <source>
        <dbReference type="EMBL" id="KAK2174750.1"/>
    </source>
</evidence>
<feature type="signal peptide" evidence="6">
    <location>
        <begin position="1"/>
        <end position="17"/>
    </location>
</feature>
<keyword evidence="4 5" id="KW-0472">Membrane</keyword>
<keyword evidence="10" id="KW-1185">Reference proteome</keyword>